<gene>
    <name evidence="4" type="ORF">SDRG_11479</name>
</gene>
<accession>T0QB11</accession>
<keyword evidence="1" id="KW-0611">Plant defense</keyword>
<dbReference type="PANTHER" id="PTHR22595:SF79">
    <property type="entry name" value="CHITINASE 12"/>
    <property type="match status" value="1"/>
</dbReference>
<evidence type="ECO:0000313" key="4">
    <source>
        <dbReference type="EMBL" id="EQC30720.1"/>
    </source>
</evidence>
<dbReference type="GeneID" id="19952206"/>
<dbReference type="GO" id="GO:0004568">
    <property type="term" value="F:chitinase activity"/>
    <property type="evidence" value="ECO:0007669"/>
    <property type="project" value="InterPro"/>
</dbReference>
<dbReference type="GO" id="GO:0006032">
    <property type="term" value="P:chitin catabolic process"/>
    <property type="evidence" value="ECO:0007669"/>
    <property type="project" value="InterPro"/>
</dbReference>
<reference evidence="4 5" key="1">
    <citation type="submission" date="2012-04" db="EMBL/GenBank/DDBJ databases">
        <title>The Genome Sequence of Saprolegnia declina VS20.</title>
        <authorList>
            <consortium name="The Broad Institute Genome Sequencing Platform"/>
            <person name="Russ C."/>
            <person name="Nusbaum C."/>
            <person name="Tyler B."/>
            <person name="van West P."/>
            <person name="Dieguez-Uribeondo J."/>
            <person name="de Bruijn I."/>
            <person name="Tripathy S."/>
            <person name="Jiang R."/>
            <person name="Young S.K."/>
            <person name="Zeng Q."/>
            <person name="Gargeya S."/>
            <person name="Fitzgerald M."/>
            <person name="Haas B."/>
            <person name="Abouelleil A."/>
            <person name="Alvarado L."/>
            <person name="Arachchi H.M."/>
            <person name="Berlin A."/>
            <person name="Chapman S.B."/>
            <person name="Goldberg J."/>
            <person name="Griggs A."/>
            <person name="Gujja S."/>
            <person name="Hansen M."/>
            <person name="Howarth C."/>
            <person name="Imamovic A."/>
            <person name="Larimer J."/>
            <person name="McCowen C."/>
            <person name="Montmayeur A."/>
            <person name="Murphy C."/>
            <person name="Neiman D."/>
            <person name="Pearson M."/>
            <person name="Priest M."/>
            <person name="Roberts A."/>
            <person name="Saif S."/>
            <person name="Shea T."/>
            <person name="Sisk P."/>
            <person name="Sykes S."/>
            <person name="Wortman J."/>
            <person name="Nusbaum C."/>
            <person name="Birren B."/>
        </authorList>
    </citation>
    <scope>NUCLEOTIDE SEQUENCE [LARGE SCALE GENOMIC DNA]</scope>
    <source>
        <strain evidence="4 5">VS20</strain>
    </source>
</reference>
<feature type="domain" description="Glycoside hydrolase family 19 catalytic" evidence="3">
    <location>
        <begin position="10"/>
        <end position="127"/>
    </location>
</feature>
<dbReference type="InParanoid" id="T0QB11"/>
<dbReference type="Proteomes" id="UP000030762">
    <property type="component" value="Unassembled WGS sequence"/>
</dbReference>
<keyword evidence="2" id="KW-1015">Disulfide bond</keyword>
<protein>
    <recommendedName>
        <fullName evidence="3">Glycoside hydrolase family 19 catalytic domain-containing protein</fullName>
    </recommendedName>
</protein>
<organism evidence="4 5">
    <name type="scientific">Saprolegnia diclina (strain VS20)</name>
    <dbReference type="NCBI Taxonomy" id="1156394"/>
    <lineage>
        <taxon>Eukaryota</taxon>
        <taxon>Sar</taxon>
        <taxon>Stramenopiles</taxon>
        <taxon>Oomycota</taxon>
        <taxon>Saprolegniomycetes</taxon>
        <taxon>Saprolegniales</taxon>
        <taxon>Saprolegniaceae</taxon>
        <taxon>Saprolegnia</taxon>
    </lineage>
</organism>
<dbReference type="CDD" id="cd00325">
    <property type="entry name" value="chitinase_GH19"/>
    <property type="match status" value="1"/>
</dbReference>
<dbReference type="InterPro" id="IPR000726">
    <property type="entry name" value="Glyco_hydro_19_cat"/>
</dbReference>
<dbReference type="GO" id="GO:0016998">
    <property type="term" value="P:cell wall macromolecule catabolic process"/>
    <property type="evidence" value="ECO:0007669"/>
    <property type="project" value="InterPro"/>
</dbReference>
<dbReference type="OrthoDB" id="72330at2759"/>
<dbReference type="EMBL" id="JH767173">
    <property type="protein sequence ID" value="EQC30720.1"/>
    <property type="molecule type" value="Genomic_DNA"/>
</dbReference>
<dbReference type="GO" id="GO:0006952">
    <property type="term" value="P:defense response"/>
    <property type="evidence" value="ECO:0007669"/>
    <property type="project" value="UniProtKB-KW"/>
</dbReference>
<dbReference type="PANTHER" id="PTHR22595">
    <property type="entry name" value="CHITINASE-RELATED"/>
    <property type="match status" value="1"/>
</dbReference>
<dbReference type="eggNOG" id="KOG4742">
    <property type="taxonomic scope" value="Eukaryota"/>
</dbReference>
<dbReference type="Pfam" id="PF00182">
    <property type="entry name" value="Glyco_hydro_19"/>
    <property type="match status" value="1"/>
</dbReference>
<proteinExistence type="predicted"/>
<dbReference type="Gene3D" id="1.10.530.10">
    <property type="match status" value="1"/>
</dbReference>
<dbReference type="VEuPathDB" id="FungiDB:SDRG_11479"/>
<evidence type="ECO:0000256" key="1">
    <source>
        <dbReference type="ARBA" id="ARBA00022821"/>
    </source>
</evidence>
<dbReference type="InterPro" id="IPR023346">
    <property type="entry name" value="Lysozyme-like_dom_sf"/>
</dbReference>
<sequence length="129" mass="14291">MSHTSLTSSEPRKSMTRAASRGALQLTWRYNYEAFGGAIGRDLVTNYASVATDQDLVWLSAFWFWSANRIHDVAGQWGQFAKTTRIINPTWECGPNPPNPNGDPHRVALFKAYCAELGVDPGTNLSCKV</sequence>
<evidence type="ECO:0000259" key="3">
    <source>
        <dbReference type="Pfam" id="PF00182"/>
    </source>
</evidence>
<dbReference type="RefSeq" id="XP_008615744.1">
    <property type="nucleotide sequence ID" value="XM_008617522.1"/>
</dbReference>
<evidence type="ECO:0000313" key="5">
    <source>
        <dbReference type="Proteomes" id="UP000030762"/>
    </source>
</evidence>
<evidence type="ECO:0000256" key="2">
    <source>
        <dbReference type="ARBA" id="ARBA00023157"/>
    </source>
</evidence>
<name>T0QB11_SAPDV</name>
<keyword evidence="5" id="KW-1185">Reference proteome</keyword>
<dbReference type="SUPFAM" id="SSF53955">
    <property type="entry name" value="Lysozyme-like"/>
    <property type="match status" value="1"/>
</dbReference>
<dbReference type="STRING" id="1156394.T0QB11"/>
<dbReference type="AlphaFoldDB" id="T0QB11"/>